<dbReference type="InterPro" id="IPR044861">
    <property type="entry name" value="IPNS-like_FE2OG_OXY"/>
</dbReference>
<dbReference type="OrthoDB" id="288590at2759"/>
<dbReference type="PROSITE" id="PS51471">
    <property type="entry name" value="FE2OG_OXY"/>
    <property type="match status" value="1"/>
</dbReference>
<dbReference type="InterPro" id="IPR026992">
    <property type="entry name" value="DIOX_N"/>
</dbReference>
<evidence type="ECO:0000256" key="3">
    <source>
        <dbReference type="ARBA" id="ARBA00022896"/>
    </source>
</evidence>
<evidence type="ECO:0000313" key="7">
    <source>
        <dbReference type="EMBL" id="KAF7845466.1"/>
    </source>
</evidence>
<dbReference type="InterPro" id="IPR050295">
    <property type="entry name" value="Plant_2OG-oxidoreductases"/>
</dbReference>
<dbReference type="Gene3D" id="2.60.120.330">
    <property type="entry name" value="B-lactam Antibiotic, Isopenicillin N Synthase, Chain"/>
    <property type="match status" value="1"/>
</dbReference>
<keyword evidence="5" id="KW-0560">Oxidoreductase</keyword>
<evidence type="ECO:0000313" key="8">
    <source>
        <dbReference type="Proteomes" id="UP000634136"/>
    </source>
</evidence>
<feature type="domain" description="Fe2OG dioxygenase" evidence="6">
    <location>
        <begin position="202"/>
        <end position="303"/>
    </location>
</feature>
<dbReference type="Pfam" id="PF14226">
    <property type="entry name" value="DIOX_N"/>
    <property type="match status" value="1"/>
</dbReference>
<protein>
    <submittedName>
        <fullName evidence="7">Protein SRG1-like</fullName>
    </submittedName>
</protein>
<accession>A0A834XKD6</accession>
<comment type="similarity">
    <text evidence="1 5">Belongs to the iron/ascorbate-dependent oxidoreductase family.</text>
</comment>
<evidence type="ECO:0000256" key="4">
    <source>
        <dbReference type="ARBA" id="ARBA00023004"/>
    </source>
</evidence>
<dbReference type="FunFam" id="2.60.120.330:FF:000079">
    <property type="entry name" value="Protein SRG1"/>
    <property type="match status" value="1"/>
</dbReference>
<dbReference type="Pfam" id="PF03171">
    <property type="entry name" value="2OG-FeII_Oxy"/>
    <property type="match status" value="1"/>
</dbReference>
<reference evidence="7" key="1">
    <citation type="submission" date="2020-09" db="EMBL/GenBank/DDBJ databases">
        <title>Genome-Enabled Discovery of Anthraquinone Biosynthesis in Senna tora.</title>
        <authorList>
            <person name="Kang S.-H."/>
            <person name="Pandey R.P."/>
            <person name="Lee C.-M."/>
            <person name="Sim J.-S."/>
            <person name="Jeong J.-T."/>
            <person name="Choi B.-S."/>
            <person name="Jung M."/>
            <person name="Ginzburg D."/>
            <person name="Zhao K."/>
            <person name="Won S.Y."/>
            <person name="Oh T.-J."/>
            <person name="Yu Y."/>
            <person name="Kim N.-H."/>
            <person name="Lee O.R."/>
            <person name="Lee T.-H."/>
            <person name="Bashyal P."/>
            <person name="Kim T.-S."/>
            <person name="Lee W.-H."/>
            <person name="Kawkins C."/>
            <person name="Kim C.-K."/>
            <person name="Kim J.S."/>
            <person name="Ahn B.O."/>
            <person name="Rhee S.Y."/>
            <person name="Sohng J.K."/>
        </authorList>
    </citation>
    <scope>NUCLEOTIDE SEQUENCE</scope>
    <source>
        <tissue evidence="7">Leaf</tissue>
    </source>
</reference>
<dbReference type="PANTHER" id="PTHR47991">
    <property type="entry name" value="OXOGLUTARATE/IRON-DEPENDENT DIOXYGENASE"/>
    <property type="match status" value="1"/>
</dbReference>
<dbReference type="GO" id="GO:0031418">
    <property type="term" value="F:L-ascorbic acid binding"/>
    <property type="evidence" value="ECO:0007669"/>
    <property type="project" value="UniProtKB-KW"/>
</dbReference>
<organism evidence="7 8">
    <name type="scientific">Senna tora</name>
    <dbReference type="NCBI Taxonomy" id="362788"/>
    <lineage>
        <taxon>Eukaryota</taxon>
        <taxon>Viridiplantae</taxon>
        <taxon>Streptophyta</taxon>
        <taxon>Embryophyta</taxon>
        <taxon>Tracheophyta</taxon>
        <taxon>Spermatophyta</taxon>
        <taxon>Magnoliopsida</taxon>
        <taxon>eudicotyledons</taxon>
        <taxon>Gunneridae</taxon>
        <taxon>Pentapetalae</taxon>
        <taxon>rosids</taxon>
        <taxon>fabids</taxon>
        <taxon>Fabales</taxon>
        <taxon>Fabaceae</taxon>
        <taxon>Caesalpinioideae</taxon>
        <taxon>Cassia clade</taxon>
        <taxon>Senna</taxon>
    </lineage>
</organism>
<gene>
    <name evidence="7" type="ORF">G2W53_002371</name>
</gene>
<keyword evidence="2 5" id="KW-0479">Metal-binding</keyword>
<evidence type="ECO:0000259" key="6">
    <source>
        <dbReference type="PROSITE" id="PS51471"/>
    </source>
</evidence>
<proteinExistence type="inferred from homology"/>
<keyword evidence="3" id="KW-0847">Vitamin C</keyword>
<dbReference type="Proteomes" id="UP000634136">
    <property type="component" value="Unassembled WGS sequence"/>
</dbReference>
<dbReference type="AlphaFoldDB" id="A0A834XKD6"/>
<comment type="caution">
    <text evidence="7">The sequence shown here is derived from an EMBL/GenBank/DDBJ whole genome shotgun (WGS) entry which is preliminary data.</text>
</comment>
<dbReference type="EMBL" id="JAAIUW010000001">
    <property type="protein sequence ID" value="KAF7845466.1"/>
    <property type="molecule type" value="Genomic_DNA"/>
</dbReference>
<dbReference type="InterPro" id="IPR005123">
    <property type="entry name" value="Oxoglu/Fe-dep_dioxygenase_dom"/>
</dbReference>
<evidence type="ECO:0000256" key="5">
    <source>
        <dbReference type="RuleBase" id="RU003682"/>
    </source>
</evidence>
<dbReference type="InterPro" id="IPR027443">
    <property type="entry name" value="IPNS-like_sf"/>
</dbReference>
<name>A0A834XKD6_9FABA</name>
<dbReference type="GO" id="GO:0046872">
    <property type="term" value="F:metal ion binding"/>
    <property type="evidence" value="ECO:0007669"/>
    <property type="project" value="UniProtKB-KW"/>
</dbReference>
<keyword evidence="4 5" id="KW-0408">Iron</keyword>
<dbReference type="SUPFAM" id="SSF51197">
    <property type="entry name" value="Clavaminate synthase-like"/>
    <property type="match status" value="1"/>
</dbReference>
<evidence type="ECO:0000256" key="2">
    <source>
        <dbReference type="ARBA" id="ARBA00022723"/>
    </source>
</evidence>
<dbReference type="GO" id="GO:0016491">
    <property type="term" value="F:oxidoreductase activity"/>
    <property type="evidence" value="ECO:0007669"/>
    <property type="project" value="UniProtKB-KW"/>
</dbReference>
<sequence length="354" mass="40434">MEEAPSLASSVPVPNVQEMVRKDPLGIPQRYTRTQQEMDNINYMPSLSSDIPIIDLALLSLENQEELFKLDAACKNWGFFQLVNHGVKKEVQQRMKDGAGEFFKLGIEEKNKYAMPCDDIQGYGHAYVVSEDQTLDWSDTLIFLVHPTNYRKLQLWPKTPQGFKERIEEYSSGVRRVGEEILGCLSVIMGMQKHVLPGLHREIVQALRVNYYPPCSMPGQVLGLSPHSDTSTVTILMQDEDVCGLEIRHKGKWVPVTPLSDALVVNIGDVIEIRSNGKYKSVEHRAMTNKKKERCSYASFIVPVDDVVVEPLEQMVNAERHKMYREVRYGDYMRQAFKQKMEGKAHIDFAKILI</sequence>
<keyword evidence="8" id="KW-1185">Reference proteome</keyword>
<evidence type="ECO:0000256" key="1">
    <source>
        <dbReference type="ARBA" id="ARBA00008056"/>
    </source>
</evidence>